<evidence type="ECO:0000256" key="1">
    <source>
        <dbReference type="SAM" id="MobiDB-lite"/>
    </source>
</evidence>
<feature type="region of interest" description="Disordered" evidence="1">
    <location>
        <begin position="65"/>
        <end position="88"/>
    </location>
</feature>
<sequence length="126" mass="15167">MLLHELVIRLLSRLLWNRGDISGNSKTKIRKVTPFSISQFRKNEFDFRKIRHAYILEDKKGTRIYEEPRDPMEEDNVEEGDEVHEKNEYERYERGQQEGNYIGKPITWGTWSKYGLLMIKLHRRGI</sequence>
<evidence type="ECO:0000313" key="3">
    <source>
        <dbReference type="Proteomes" id="UP000326396"/>
    </source>
</evidence>
<name>A0A5N6PGJ5_9ASTR</name>
<organism evidence="2 3">
    <name type="scientific">Mikania micrantha</name>
    <name type="common">bitter vine</name>
    <dbReference type="NCBI Taxonomy" id="192012"/>
    <lineage>
        <taxon>Eukaryota</taxon>
        <taxon>Viridiplantae</taxon>
        <taxon>Streptophyta</taxon>
        <taxon>Embryophyta</taxon>
        <taxon>Tracheophyta</taxon>
        <taxon>Spermatophyta</taxon>
        <taxon>Magnoliopsida</taxon>
        <taxon>eudicotyledons</taxon>
        <taxon>Gunneridae</taxon>
        <taxon>Pentapetalae</taxon>
        <taxon>asterids</taxon>
        <taxon>campanulids</taxon>
        <taxon>Asterales</taxon>
        <taxon>Asteraceae</taxon>
        <taxon>Asteroideae</taxon>
        <taxon>Heliantheae alliance</taxon>
        <taxon>Eupatorieae</taxon>
        <taxon>Mikania</taxon>
    </lineage>
</organism>
<feature type="compositionally biased region" description="Acidic residues" evidence="1">
    <location>
        <begin position="72"/>
        <end position="82"/>
    </location>
</feature>
<dbReference type="Proteomes" id="UP000326396">
    <property type="component" value="Linkage Group LG12"/>
</dbReference>
<keyword evidence="3" id="KW-1185">Reference proteome</keyword>
<accession>A0A5N6PGJ5</accession>
<comment type="caution">
    <text evidence="2">The sequence shown here is derived from an EMBL/GenBank/DDBJ whole genome shotgun (WGS) entry which is preliminary data.</text>
</comment>
<gene>
    <name evidence="2" type="ORF">E3N88_08530</name>
</gene>
<dbReference type="EMBL" id="SZYD01000004">
    <property type="protein sequence ID" value="KAD6453824.1"/>
    <property type="molecule type" value="Genomic_DNA"/>
</dbReference>
<proteinExistence type="predicted"/>
<evidence type="ECO:0000313" key="2">
    <source>
        <dbReference type="EMBL" id="KAD6453824.1"/>
    </source>
</evidence>
<reference evidence="2 3" key="1">
    <citation type="submission" date="2019-05" db="EMBL/GenBank/DDBJ databases">
        <title>Mikania micrantha, genome provides insights into the molecular mechanism of rapid growth.</title>
        <authorList>
            <person name="Liu B."/>
        </authorList>
    </citation>
    <scope>NUCLEOTIDE SEQUENCE [LARGE SCALE GENOMIC DNA]</scope>
    <source>
        <strain evidence="2">NLD-2019</strain>
        <tissue evidence="2">Leaf</tissue>
    </source>
</reference>
<protein>
    <submittedName>
        <fullName evidence="2">Uncharacterized protein</fullName>
    </submittedName>
</protein>
<dbReference type="AlphaFoldDB" id="A0A5N6PGJ5"/>